<dbReference type="OMA" id="RDAFGYM"/>
<dbReference type="EMBL" id="KN817518">
    <property type="protein sequence ID" value="KJA29865.1"/>
    <property type="molecule type" value="Genomic_DNA"/>
</dbReference>
<reference evidence="2" key="1">
    <citation type="submission" date="2014-04" db="EMBL/GenBank/DDBJ databases">
        <title>Evolutionary Origins and Diversification of the Mycorrhizal Mutualists.</title>
        <authorList>
            <consortium name="DOE Joint Genome Institute"/>
            <consortium name="Mycorrhizal Genomics Consortium"/>
            <person name="Kohler A."/>
            <person name="Kuo A."/>
            <person name="Nagy L.G."/>
            <person name="Floudas D."/>
            <person name="Copeland A."/>
            <person name="Barry K.W."/>
            <person name="Cichocki N."/>
            <person name="Veneault-Fourrey C."/>
            <person name="LaButti K."/>
            <person name="Lindquist E.A."/>
            <person name="Lipzen A."/>
            <person name="Lundell T."/>
            <person name="Morin E."/>
            <person name="Murat C."/>
            <person name="Riley R."/>
            <person name="Ohm R."/>
            <person name="Sun H."/>
            <person name="Tunlid A."/>
            <person name="Henrissat B."/>
            <person name="Grigoriev I.V."/>
            <person name="Hibbett D.S."/>
            <person name="Martin F."/>
        </authorList>
    </citation>
    <scope>NUCLEOTIDE SEQUENCE [LARGE SCALE GENOMIC DNA]</scope>
    <source>
        <strain evidence="2">FD-334 SS-4</strain>
    </source>
</reference>
<proteinExistence type="predicted"/>
<protein>
    <submittedName>
        <fullName evidence="1">Uncharacterized protein</fullName>
    </submittedName>
</protein>
<evidence type="ECO:0000313" key="2">
    <source>
        <dbReference type="Proteomes" id="UP000054270"/>
    </source>
</evidence>
<dbReference type="OrthoDB" id="3226250at2759"/>
<organism evidence="1 2">
    <name type="scientific">Hypholoma sublateritium (strain FD-334 SS-4)</name>
    <dbReference type="NCBI Taxonomy" id="945553"/>
    <lineage>
        <taxon>Eukaryota</taxon>
        <taxon>Fungi</taxon>
        <taxon>Dikarya</taxon>
        <taxon>Basidiomycota</taxon>
        <taxon>Agaricomycotina</taxon>
        <taxon>Agaricomycetes</taxon>
        <taxon>Agaricomycetidae</taxon>
        <taxon>Agaricales</taxon>
        <taxon>Agaricineae</taxon>
        <taxon>Strophariaceae</taxon>
        <taxon>Hypholoma</taxon>
    </lineage>
</organism>
<sequence length="536" mass="62070">MMALADLVAPVYGPYPDYIFLKHSPLPKSGNSDRLPLHDVELYCGSQRIGFDQSEYITSPPATSSFSRKATFMFFGILDIEDLEWLTEEGLEYLERDIRKEYDRKVHLRYLTGDSGWDIHKFWRQLKTERRSLKVRIGCVKNMLAHYLTSDKDPEKLLLYSRNQNIHRKYWVKSLNVQTFHKSRQFINRYRLRALIIELCENDPDDTPIHKRNIDYLIKRYLADMRPRDHDGDRRIIAAVNLASSVASEPRHLRHVSRSEIRSRFAEQAEWLLANQIASSSPTSKLVDIPQWILFCKESWQDALDALANGVNWGPGRSRNLAAESHESYDLPRRLAEYGQTAEFWANQLKNVKQQEGRVGKKKRVQSLPYEGLDNLRGVPPAIPLFQYDSDFSEATTADSSDSDSDLGRPTLALSAGIPGFLHEVPKIRSAHFTWYCQGCDHAIDLLDIPPDYLRLLSPETTHVIKHTRSWKVNDTPIQEALYLMVEKHYFEHHLIPNNIRFTTKARGVYLLFEEEKSPPLAQVQVDNHVKTEDIL</sequence>
<evidence type="ECO:0000313" key="1">
    <source>
        <dbReference type="EMBL" id="KJA29865.1"/>
    </source>
</evidence>
<keyword evidence="2" id="KW-1185">Reference proteome</keyword>
<dbReference type="AlphaFoldDB" id="A0A0D2QE41"/>
<accession>A0A0D2QE41</accession>
<name>A0A0D2QE41_HYPSF</name>
<dbReference type="Proteomes" id="UP000054270">
    <property type="component" value="Unassembled WGS sequence"/>
</dbReference>
<gene>
    <name evidence="1" type="ORF">HYPSUDRAFT_31875</name>
</gene>